<organism evidence="3 4">
    <name type="scientific">Planosporangium thailandense</name>
    <dbReference type="NCBI Taxonomy" id="765197"/>
    <lineage>
        <taxon>Bacteria</taxon>
        <taxon>Bacillati</taxon>
        <taxon>Actinomycetota</taxon>
        <taxon>Actinomycetes</taxon>
        <taxon>Micromonosporales</taxon>
        <taxon>Micromonosporaceae</taxon>
        <taxon>Planosporangium</taxon>
    </lineage>
</organism>
<feature type="transmembrane region" description="Helical" evidence="2">
    <location>
        <begin position="47"/>
        <end position="73"/>
    </location>
</feature>
<reference evidence="3 4" key="1">
    <citation type="submission" date="2020-03" db="EMBL/GenBank/DDBJ databases">
        <title>WGS of the type strain of Planosporangium spp.</title>
        <authorList>
            <person name="Thawai C."/>
        </authorList>
    </citation>
    <scope>NUCLEOTIDE SEQUENCE [LARGE SCALE GENOMIC DNA]</scope>
    <source>
        <strain evidence="3 4">TBRC 5610</strain>
    </source>
</reference>
<proteinExistence type="predicted"/>
<keyword evidence="4" id="KW-1185">Reference proteome</keyword>
<feature type="region of interest" description="Disordered" evidence="1">
    <location>
        <begin position="1"/>
        <end position="41"/>
    </location>
</feature>
<dbReference type="EMBL" id="JAATVY010000003">
    <property type="protein sequence ID" value="NJC69191.1"/>
    <property type="molecule type" value="Genomic_DNA"/>
</dbReference>
<protein>
    <recommendedName>
        <fullName evidence="5">Mce-associated membrane protein</fullName>
    </recommendedName>
</protein>
<accession>A0ABX0XTP0</accession>
<keyword evidence="2" id="KW-0812">Transmembrane</keyword>
<evidence type="ECO:0000313" key="3">
    <source>
        <dbReference type="EMBL" id="NJC69191.1"/>
    </source>
</evidence>
<sequence length="194" mass="20928">MSDAPKPPEPSYRPEIGGDTPDAPAAASTEPGTASEVRSPRRRGRTVGIVLAVVLGALGALCVGGAGVGFFWYRQVSEPDRSTPTVAVDQYLNATFIARDDGRARLFTCKAPESISEAQSLLHDVQQKERQFGVHIAVSWESLKASTAGDSATVNGVVRLNTTIQGNPQEEIQHWQFAVSHRSGWRVCDARRTD</sequence>
<evidence type="ECO:0000256" key="1">
    <source>
        <dbReference type="SAM" id="MobiDB-lite"/>
    </source>
</evidence>
<evidence type="ECO:0008006" key="5">
    <source>
        <dbReference type="Google" id="ProtNLM"/>
    </source>
</evidence>
<name>A0ABX0XTP0_9ACTN</name>
<dbReference type="RefSeq" id="WP_167924106.1">
    <property type="nucleotide sequence ID" value="NZ_JAATVY010000003.1"/>
</dbReference>
<keyword evidence="2" id="KW-1133">Transmembrane helix</keyword>
<dbReference type="Proteomes" id="UP000722989">
    <property type="component" value="Unassembled WGS sequence"/>
</dbReference>
<comment type="caution">
    <text evidence="3">The sequence shown here is derived from an EMBL/GenBank/DDBJ whole genome shotgun (WGS) entry which is preliminary data.</text>
</comment>
<keyword evidence="2" id="KW-0472">Membrane</keyword>
<gene>
    <name evidence="3" type="ORF">HC031_05585</name>
</gene>
<evidence type="ECO:0000256" key="2">
    <source>
        <dbReference type="SAM" id="Phobius"/>
    </source>
</evidence>
<evidence type="ECO:0000313" key="4">
    <source>
        <dbReference type="Proteomes" id="UP000722989"/>
    </source>
</evidence>
<feature type="compositionally biased region" description="Pro residues" evidence="1">
    <location>
        <begin position="1"/>
        <end position="11"/>
    </location>
</feature>